<organism evidence="13 14">
    <name type="scientific">Fulvivirga sedimenti</name>
    <dbReference type="NCBI Taxonomy" id="2879465"/>
    <lineage>
        <taxon>Bacteria</taxon>
        <taxon>Pseudomonadati</taxon>
        <taxon>Bacteroidota</taxon>
        <taxon>Cytophagia</taxon>
        <taxon>Cytophagales</taxon>
        <taxon>Fulvivirgaceae</taxon>
        <taxon>Fulvivirga</taxon>
    </lineage>
</organism>
<dbReference type="PANTHER" id="PTHR30027">
    <property type="entry name" value="RIBOSOMAL RNA SMALL SUBUNIT METHYLTRANSFERASE E"/>
    <property type="match status" value="1"/>
</dbReference>
<evidence type="ECO:0000256" key="5">
    <source>
        <dbReference type="ARBA" id="ARBA00022603"/>
    </source>
</evidence>
<evidence type="ECO:0000313" key="13">
    <source>
        <dbReference type="EMBL" id="MCA6073276.1"/>
    </source>
</evidence>
<evidence type="ECO:0000256" key="10">
    <source>
        <dbReference type="PIRNR" id="PIRNR015601"/>
    </source>
</evidence>
<evidence type="ECO:0000256" key="6">
    <source>
        <dbReference type="ARBA" id="ARBA00022679"/>
    </source>
</evidence>
<protein>
    <recommendedName>
        <fullName evidence="10">Ribosomal RNA small subunit methyltransferase E</fullName>
        <ecNumber evidence="10">2.1.1.193</ecNumber>
    </recommendedName>
</protein>
<evidence type="ECO:0000256" key="7">
    <source>
        <dbReference type="ARBA" id="ARBA00022691"/>
    </source>
</evidence>
<feature type="domain" description="Ribosomal RNA small subunit methyltransferase E methyltransferase" evidence="11">
    <location>
        <begin position="72"/>
        <end position="231"/>
    </location>
</feature>
<comment type="caution">
    <text evidence="13">The sequence shown here is derived from an EMBL/GenBank/DDBJ whole genome shotgun (WGS) entry which is preliminary data.</text>
</comment>
<dbReference type="InterPro" id="IPR029028">
    <property type="entry name" value="Alpha/beta_knot_MTases"/>
</dbReference>
<dbReference type="Pfam" id="PF20260">
    <property type="entry name" value="PUA_4"/>
    <property type="match status" value="1"/>
</dbReference>
<dbReference type="InterPro" id="IPR006700">
    <property type="entry name" value="RsmE"/>
</dbReference>
<dbReference type="GO" id="GO:0005737">
    <property type="term" value="C:cytoplasm"/>
    <property type="evidence" value="ECO:0007669"/>
    <property type="project" value="UniProtKB-SubCell"/>
</dbReference>
<dbReference type="InterPro" id="IPR029026">
    <property type="entry name" value="tRNA_m1G_MTases_N"/>
</dbReference>
<dbReference type="InterPro" id="IPR046887">
    <property type="entry name" value="RsmE_PUA-like"/>
</dbReference>
<keyword evidence="4 10" id="KW-0698">rRNA processing</keyword>
<dbReference type="SUPFAM" id="SSF88697">
    <property type="entry name" value="PUA domain-like"/>
    <property type="match status" value="1"/>
</dbReference>
<dbReference type="GO" id="GO:0070042">
    <property type="term" value="F:rRNA (uridine-N3-)-methyltransferase activity"/>
    <property type="evidence" value="ECO:0007669"/>
    <property type="project" value="TreeGrafter"/>
</dbReference>
<gene>
    <name evidence="13" type="ORF">LDX50_00260</name>
</gene>
<keyword evidence="14" id="KW-1185">Reference proteome</keyword>
<evidence type="ECO:0000256" key="4">
    <source>
        <dbReference type="ARBA" id="ARBA00022552"/>
    </source>
</evidence>
<dbReference type="SUPFAM" id="SSF75217">
    <property type="entry name" value="alpha/beta knot"/>
    <property type="match status" value="1"/>
</dbReference>
<dbReference type="PANTHER" id="PTHR30027:SF3">
    <property type="entry name" value="16S RRNA (URACIL(1498)-N(3))-METHYLTRANSFERASE"/>
    <property type="match status" value="1"/>
</dbReference>
<comment type="similarity">
    <text evidence="2 10">Belongs to the RNA methyltransferase RsmE family.</text>
</comment>
<dbReference type="EMBL" id="JAIXNE010000001">
    <property type="protein sequence ID" value="MCA6073276.1"/>
    <property type="molecule type" value="Genomic_DNA"/>
</dbReference>
<keyword evidence="3 10" id="KW-0963">Cytoplasm</keyword>
<comment type="function">
    <text evidence="8 10">Specifically methylates the N3 position of the uracil ring of uridine 1498 (m3U1498) in 16S rRNA. Acts on the fully assembled 30S ribosomal subunit.</text>
</comment>
<evidence type="ECO:0000256" key="9">
    <source>
        <dbReference type="ARBA" id="ARBA00047944"/>
    </source>
</evidence>
<evidence type="ECO:0000259" key="12">
    <source>
        <dbReference type="Pfam" id="PF20260"/>
    </source>
</evidence>
<accession>A0A9X1KY70</accession>
<name>A0A9X1KY70_9BACT</name>
<proteinExistence type="inferred from homology"/>
<dbReference type="InterPro" id="IPR015947">
    <property type="entry name" value="PUA-like_sf"/>
</dbReference>
<keyword evidence="6 10" id="KW-0808">Transferase</keyword>
<dbReference type="GO" id="GO:0070475">
    <property type="term" value="P:rRNA base methylation"/>
    <property type="evidence" value="ECO:0007669"/>
    <property type="project" value="TreeGrafter"/>
</dbReference>
<evidence type="ECO:0000256" key="2">
    <source>
        <dbReference type="ARBA" id="ARBA00005528"/>
    </source>
</evidence>
<comment type="catalytic activity">
    <reaction evidence="9 10">
        <text>uridine(1498) in 16S rRNA + S-adenosyl-L-methionine = N(3)-methyluridine(1498) in 16S rRNA + S-adenosyl-L-homocysteine + H(+)</text>
        <dbReference type="Rhea" id="RHEA:42920"/>
        <dbReference type="Rhea" id="RHEA-COMP:10283"/>
        <dbReference type="Rhea" id="RHEA-COMP:10284"/>
        <dbReference type="ChEBI" id="CHEBI:15378"/>
        <dbReference type="ChEBI" id="CHEBI:57856"/>
        <dbReference type="ChEBI" id="CHEBI:59789"/>
        <dbReference type="ChEBI" id="CHEBI:65315"/>
        <dbReference type="ChEBI" id="CHEBI:74502"/>
        <dbReference type="EC" id="2.1.1.193"/>
    </reaction>
</comment>
<evidence type="ECO:0000313" key="14">
    <source>
        <dbReference type="Proteomes" id="UP001139409"/>
    </source>
</evidence>
<keyword evidence="7 10" id="KW-0949">S-adenosyl-L-methionine</keyword>
<sequence length="235" mass="26839">MSVYFYQPGIPDGKHFLEEEEANHCARVLRHKPGDIIQVMDGKGSHYSVQLTTATARQCDFSILETRNFPRDPYMVHLAISPTKNADRTEWMAEKCVELGIHKLTLLTCDHSERTRVRTDRVLKKMIAAMKQSMRAYAPELDAEVISMDDFIDKMQDKIRLCIAYVDMKNPPMHLKDIVMDQDTCILIGPEGDFSNRELEVARNHKIPSVSLGPYRLRTETAGVAAVHILQLLQQ</sequence>
<comment type="subcellular location">
    <subcellularLocation>
        <location evidence="1 10">Cytoplasm</location>
    </subcellularLocation>
</comment>
<dbReference type="AlphaFoldDB" id="A0A9X1KY70"/>
<feature type="domain" description="Ribosomal RNA small subunit methyltransferase E PUA-like" evidence="12">
    <location>
        <begin position="17"/>
        <end position="63"/>
    </location>
</feature>
<keyword evidence="5 10" id="KW-0489">Methyltransferase</keyword>
<reference evidence="13" key="1">
    <citation type="submission" date="2021-09" db="EMBL/GenBank/DDBJ databases">
        <title>Fulvivirga sp. isolated from coastal sediment.</title>
        <authorList>
            <person name="Yu H."/>
        </authorList>
    </citation>
    <scope>NUCLEOTIDE SEQUENCE</scope>
    <source>
        <strain evidence="13">1062</strain>
    </source>
</reference>
<evidence type="ECO:0000259" key="11">
    <source>
        <dbReference type="Pfam" id="PF04452"/>
    </source>
</evidence>
<dbReference type="Gene3D" id="2.40.240.20">
    <property type="entry name" value="Hypothetical PUA domain-like, domain 1"/>
    <property type="match status" value="1"/>
</dbReference>
<dbReference type="Proteomes" id="UP001139409">
    <property type="component" value="Unassembled WGS sequence"/>
</dbReference>
<dbReference type="CDD" id="cd18084">
    <property type="entry name" value="RsmE-like"/>
    <property type="match status" value="1"/>
</dbReference>
<dbReference type="PIRSF" id="PIRSF015601">
    <property type="entry name" value="MTase_slr0722"/>
    <property type="match status" value="1"/>
</dbReference>
<dbReference type="NCBIfam" id="TIGR00046">
    <property type="entry name" value="RsmE family RNA methyltransferase"/>
    <property type="match status" value="1"/>
</dbReference>
<dbReference type="Pfam" id="PF04452">
    <property type="entry name" value="Methyltrans_RNA"/>
    <property type="match status" value="1"/>
</dbReference>
<dbReference type="InterPro" id="IPR046886">
    <property type="entry name" value="RsmE_MTase_dom"/>
</dbReference>
<dbReference type="RefSeq" id="WP_225696395.1">
    <property type="nucleotide sequence ID" value="NZ_JAIXNE010000001.1"/>
</dbReference>
<dbReference type="Gene3D" id="3.40.1280.10">
    <property type="match status" value="1"/>
</dbReference>
<evidence type="ECO:0000256" key="8">
    <source>
        <dbReference type="ARBA" id="ARBA00025699"/>
    </source>
</evidence>
<evidence type="ECO:0000256" key="1">
    <source>
        <dbReference type="ARBA" id="ARBA00004496"/>
    </source>
</evidence>
<evidence type="ECO:0000256" key="3">
    <source>
        <dbReference type="ARBA" id="ARBA00022490"/>
    </source>
</evidence>
<dbReference type="EC" id="2.1.1.193" evidence="10"/>